<evidence type="ECO:0008006" key="3">
    <source>
        <dbReference type="Google" id="ProtNLM"/>
    </source>
</evidence>
<organism evidence="1 2">
    <name type="scientific">Nostoc commune NIES-4072</name>
    <dbReference type="NCBI Taxonomy" id="2005467"/>
    <lineage>
        <taxon>Bacteria</taxon>
        <taxon>Bacillati</taxon>
        <taxon>Cyanobacteriota</taxon>
        <taxon>Cyanophyceae</taxon>
        <taxon>Nostocales</taxon>
        <taxon>Nostocaceae</taxon>
        <taxon>Nostoc</taxon>
    </lineage>
</organism>
<dbReference type="AlphaFoldDB" id="A0A2R5FUD0"/>
<name>A0A2R5FUD0_NOSCO</name>
<proteinExistence type="predicted"/>
<dbReference type="Gene3D" id="1.25.40.10">
    <property type="entry name" value="Tetratricopeptide repeat domain"/>
    <property type="match status" value="1"/>
</dbReference>
<accession>A0A2R5FUD0</accession>
<evidence type="ECO:0000313" key="2">
    <source>
        <dbReference type="Proteomes" id="UP000245124"/>
    </source>
</evidence>
<dbReference type="SUPFAM" id="SSF48452">
    <property type="entry name" value="TPR-like"/>
    <property type="match status" value="1"/>
</dbReference>
<dbReference type="InterPro" id="IPR011990">
    <property type="entry name" value="TPR-like_helical_dom_sf"/>
</dbReference>
<evidence type="ECO:0000313" key="1">
    <source>
        <dbReference type="EMBL" id="GBG21629.1"/>
    </source>
</evidence>
<protein>
    <recommendedName>
        <fullName evidence="3">TPR repeat-containing protein</fullName>
    </recommendedName>
</protein>
<dbReference type="RefSeq" id="WP_181374140.1">
    <property type="nucleotide sequence ID" value="NZ_BDUD01000001.1"/>
</dbReference>
<gene>
    <name evidence="1" type="ORF">NIES4072_53170</name>
</gene>
<reference evidence="1 2" key="1">
    <citation type="submission" date="2017-06" db="EMBL/GenBank/DDBJ databases">
        <title>Genome sequencing of cyanobaciteial culture collection at National Institute for Environmental Studies (NIES).</title>
        <authorList>
            <person name="Hirose Y."/>
            <person name="Shimura Y."/>
            <person name="Fujisawa T."/>
            <person name="Nakamura Y."/>
            <person name="Kawachi M."/>
        </authorList>
    </citation>
    <scope>NUCLEOTIDE SEQUENCE [LARGE SCALE GENOMIC DNA]</scope>
    <source>
        <strain evidence="1 2">NIES-4072</strain>
    </source>
</reference>
<sequence>MNSAKTIKLLIKQAKYAENIGNYQQAEDLWLSVIKQKPNDVLAYVRLAKLLSY</sequence>
<comment type="caution">
    <text evidence="1">The sequence shown here is derived from an EMBL/GenBank/DDBJ whole genome shotgun (WGS) entry which is preliminary data.</text>
</comment>
<dbReference type="EMBL" id="BDUD01000001">
    <property type="protein sequence ID" value="GBG21629.1"/>
    <property type="molecule type" value="Genomic_DNA"/>
</dbReference>
<dbReference type="Proteomes" id="UP000245124">
    <property type="component" value="Unassembled WGS sequence"/>
</dbReference>
<keyword evidence="2" id="KW-1185">Reference proteome</keyword>